<evidence type="ECO:0000313" key="3">
    <source>
        <dbReference type="Proteomes" id="UP000608522"/>
    </source>
</evidence>
<proteinExistence type="predicted"/>
<name>A0ABQ3T361_9ACTN</name>
<sequence>MEFWQYDPSEVTVPQLDLDPYRFPGADTAPPVSRGALPHHRPGDTDRYPHHLGEERPTAHAPAPAPASDPRLARSLTPVDRRRLDLQAALTTIGVPPRPGDLESINILASLDDTTHATLVRWITTSR</sequence>
<feature type="compositionally biased region" description="Basic and acidic residues" evidence="1">
    <location>
        <begin position="41"/>
        <end position="58"/>
    </location>
</feature>
<keyword evidence="3" id="KW-1185">Reference proteome</keyword>
<evidence type="ECO:0000313" key="2">
    <source>
        <dbReference type="EMBL" id="GHI74828.1"/>
    </source>
</evidence>
<gene>
    <name evidence="2" type="ORF">Sspor_03890</name>
</gene>
<feature type="compositionally biased region" description="Low complexity" evidence="1">
    <location>
        <begin position="59"/>
        <end position="74"/>
    </location>
</feature>
<accession>A0ABQ3T361</accession>
<feature type="region of interest" description="Disordered" evidence="1">
    <location>
        <begin position="18"/>
        <end position="76"/>
    </location>
</feature>
<protein>
    <submittedName>
        <fullName evidence="2">Uncharacterized protein</fullName>
    </submittedName>
</protein>
<evidence type="ECO:0000256" key="1">
    <source>
        <dbReference type="SAM" id="MobiDB-lite"/>
    </source>
</evidence>
<comment type="caution">
    <text evidence="2">The sequence shown here is derived from an EMBL/GenBank/DDBJ whole genome shotgun (WGS) entry which is preliminary data.</text>
</comment>
<dbReference type="EMBL" id="BNED01000003">
    <property type="protein sequence ID" value="GHI74828.1"/>
    <property type="molecule type" value="Genomic_DNA"/>
</dbReference>
<dbReference type="Proteomes" id="UP000608522">
    <property type="component" value="Unassembled WGS sequence"/>
</dbReference>
<organism evidence="2 3">
    <name type="scientific">Streptomyces spororaveus</name>
    <dbReference type="NCBI Taxonomy" id="284039"/>
    <lineage>
        <taxon>Bacteria</taxon>
        <taxon>Bacillati</taxon>
        <taxon>Actinomycetota</taxon>
        <taxon>Actinomycetes</taxon>
        <taxon>Kitasatosporales</taxon>
        <taxon>Streptomycetaceae</taxon>
        <taxon>Streptomyces</taxon>
    </lineage>
</organism>
<dbReference type="RefSeq" id="WP_202197386.1">
    <property type="nucleotide sequence ID" value="NZ_BAAATO010000042.1"/>
</dbReference>
<reference evidence="3" key="1">
    <citation type="submission" date="2023-07" db="EMBL/GenBank/DDBJ databases">
        <title>Whole genome shotgun sequence of Streptomyces spororaveus NBRC 15456.</title>
        <authorList>
            <person name="Komaki H."/>
            <person name="Tamura T."/>
        </authorList>
    </citation>
    <scope>NUCLEOTIDE SEQUENCE [LARGE SCALE GENOMIC DNA]</scope>
    <source>
        <strain evidence="3">NBRC 15456</strain>
    </source>
</reference>